<dbReference type="SUPFAM" id="SSF51556">
    <property type="entry name" value="Metallo-dependent hydrolases"/>
    <property type="match status" value="1"/>
</dbReference>
<dbReference type="InterPro" id="IPR051781">
    <property type="entry name" value="Metallo-dep_Hydrolase"/>
</dbReference>
<evidence type="ECO:0000259" key="3">
    <source>
        <dbReference type="Pfam" id="PF01979"/>
    </source>
</evidence>
<comment type="caution">
    <text evidence="4">The sequence shown here is derived from an EMBL/GenBank/DDBJ whole genome shotgun (WGS) entry which is preliminary data.</text>
</comment>
<dbReference type="EMBL" id="JAIQZE010000007">
    <property type="protein sequence ID" value="MBZ9778840.1"/>
    <property type="molecule type" value="Genomic_DNA"/>
</dbReference>
<dbReference type="RefSeq" id="WP_224461191.1">
    <property type="nucleotide sequence ID" value="NZ_JAIQZE010000007.1"/>
</dbReference>
<feature type="signal peptide" evidence="2">
    <location>
        <begin position="1"/>
        <end position="18"/>
    </location>
</feature>
<reference evidence="5" key="1">
    <citation type="submission" date="2023-07" db="EMBL/GenBank/DDBJ databases">
        <title>Novel species isolated from saline lakes on Tibetan Plateau.</title>
        <authorList>
            <person name="Lu H."/>
        </authorList>
    </citation>
    <scope>NUCLEOTIDE SEQUENCE [LARGE SCALE GENOMIC DNA]</scope>
    <source>
        <strain evidence="5">CAK8W</strain>
    </source>
</reference>
<evidence type="ECO:0000256" key="1">
    <source>
        <dbReference type="SAM" id="MobiDB-lite"/>
    </source>
</evidence>
<feature type="domain" description="Amidohydrolase-related" evidence="3">
    <location>
        <begin position="844"/>
        <end position="927"/>
    </location>
</feature>
<dbReference type="InterPro" id="IPR032466">
    <property type="entry name" value="Metal_Hydrolase"/>
</dbReference>
<feature type="region of interest" description="Disordered" evidence="1">
    <location>
        <begin position="522"/>
        <end position="542"/>
    </location>
</feature>
<evidence type="ECO:0000313" key="4">
    <source>
        <dbReference type="EMBL" id="MBZ9778840.1"/>
    </source>
</evidence>
<evidence type="ECO:0000256" key="2">
    <source>
        <dbReference type="SAM" id="SignalP"/>
    </source>
</evidence>
<dbReference type="Gene3D" id="3.20.20.140">
    <property type="entry name" value="Metal-dependent hydrolases"/>
    <property type="match status" value="2"/>
</dbReference>
<feature type="compositionally biased region" description="Acidic residues" evidence="1">
    <location>
        <begin position="530"/>
        <end position="542"/>
    </location>
</feature>
<proteinExistence type="predicted"/>
<feature type="domain" description="Amidohydrolase-related" evidence="3">
    <location>
        <begin position="329"/>
        <end position="417"/>
    </location>
</feature>
<accession>A0ABS7XJB9</accession>
<sequence length="996" mass="111850">MKQNVFFLLCLFSLSLFAQDYFPDNKGVKTRSSNYIAIESAIIHISPSKTIENATLLFKDGKIVDAGKNVKLPGNTMTIDAKGKHIYPSFVEVYSDFGIKDIESAPNASQPQYDPNRKGYYWNDHVRPEQSAKNHFKFDSKKAEAMRKAGFGAVNTHLADGFIRGNGSLLALTESENYNQNLLKEESGFYYEFSKSKQSRQAYPSSIMGYTALLRQFYHDTKAYEEGIIEDKDLAIEAYLAKRNLPQLFSVDDYLDAMRADKIGDQFGVQYTIIGSGDEYKRVEDIKTSNAHFVLPLKFPDAYNVEDPFLREYLTLGEMKHWQYAPANAKILAENGVDISFTSKGLKSPDELLKNLKKAVERGLDKKTAFAGITTQPAKAIGASDLLGTLEKGKLANFIITSEELFEDEFKIHENWVQGQRYRLEPLDVIDISGSYELVLSGVLHELDIKNKSGKFSAEVKKDTLKLGAKLTYEDDWMTLVLSDEDKSKEEYAILTSKIEPFQTSFSGKAILGDGNTTTFKAMKKQTESSSEEEKEEKEEEDEAMEMLSMTYPNSAYGRASAQTQPSHILIKNATVITGEEAGTLENTDVLLKDGKIDKIGKDLSDRRAEVIEGTGKFLTAGIIDEHSHIAGTSINEGGHNSSAEVTMEDAVDPDDISIYRSLAGGVTSIQLLHGSANPIGGRSAVLKLKWGENAEDLIYDNTPKHIKFALGENVKQSNWGGNSRFPQSRMGVEQVFRDYFSRAKAYGEKKASGKPYRYDDEMETLLEIINGERFISCHSYVQSEINMLMKVAEEFDFTVNTFTHILEGYKVADIMKEHGAGGSTFSDWWAYKYEVNDAIPFNAAIMHNQGVTVAINSDDGEMIRRLNQEAAKSMKYGGVPAEEAWKFVTLNPAKLLHIDDRVGSIKEGKDADVVLWNADPLSIYAKPEKTIIEGVVYFDIEKDLAMREQIQKERQFLINKMMKVKNKGLKTQPIKKKEKEYLHCDSLDDINHIHE</sequence>
<dbReference type="InterPro" id="IPR006680">
    <property type="entry name" value="Amidohydro-rel"/>
</dbReference>
<keyword evidence="2" id="KW-0732">Signal</keyword>
<organism evidence="4 5">
    <name type="scientific">Psychroflexus longus</name>
    <dbReference type="NCBI Taxonomy" id="2873596"/>
    <lineage>
        <taxon>Bacteria</taxon>
        <taxon>Pseudomonadati</taxon>
        <taxon>Bacteroidota</taxon>
        <taxon>Flavobacteriia</taxon>
        <taxon>Flavobacteriales</taxon>
        <taxon>Flavobacteriaceae</taxon>
        <taxon>Psychroflexus</taxon>
    </lineage>
</organism>
<gene>
    <name evidence="4" type="ORF">LB452_07885</name>
</gene>
<dbReference type="InterPro" id="IPR011059">
    <property type="entry name" value="Metal-dep_hydrolase_composite"/>
</dbReference>
<dbReference type="SUPFAM" id="SSF51338">
    <property type="entry name" value="Composite domain of metallo-dependent hydrolases"/>
    <property type="match status" value="2"/>
</dbReference>
<keyword evidence="5" id="KW-1185">Reference proteome</keyword>
<name>A0ABS7XJB9_9FLAO</name>
<dbReference type="PANTHER" id="PTHR43135">
    <property type="entry name" value="ALPHA-D-RIBOSE 1-METHYLPHOSPHONATE 5-TRIPHOSPHATE DIPHOSPHATASE"/>
    <property type="match status" value="1"/>
</dbReference>
<dbReference type="Proteomes" id="UP001199314">
    <property type="component" value="Unassembled WGS sequence"/>
</dbReference>
<evidence type="ECO:0000313" key="5">
    <source>
        <dbReference type="Proteomes" id="UP001199314"/>
    </source>
</evidence>
<protein>
    <submittedName>
        <fullName evidence="4">Amidohydrolase family protein</fullName>
    </submittedName>
</protein>
<dbReference type="CDD" id="cd01309">
    <property type="entry name" value="Met_dep_hydrolase_C"/>
    <property type="match status" value="1"/>
</dbReference>
<dbReference type="PANTHER" id="PTHR43135:SF3">
    <property type="entry name" value="ALPHA-D-RIBOSE 1-METHYLPHOSPHONATE 5-TRIPHOSPHATE DIPHOSPHATASE"/>
    <property type="match status" value="1"/>
</dbReference>
<feature type="chain" id="PRO_5047331168" evidence="2">
    <location>
        <begin position="19"/>
        <end position="996"/>
    </location>
</feature>
<dbReference type="Pfam" id="PF01979">
    <property type="entry name" value="Amidohydro_1"/>
    <property type="match status" value="2"/>
</dbReference>